<feature type="compositionally biased region" description="Basic and acidic residues" evidence="1">
    <location>
        <begin position="1"/>
        <end position="11"/>
    </location>
</feature>
<dbReference type="Pfam" id="PF18859">
    <property type="entry name" value="acVLRF1"/>
    <property type="match status" value="1"/>
</dbReference>
<dbReference type="InterPro" id="IPR042226">
    <property type="entry name" value="eFR1_2_sf"/>
</dbReference>
<comment type="caution">
    <text evidence="3">The sequence shown here is derived from an EMBL/GenBank/DDBJ whole genome shotgun (WGS) entry which is preliminary data.</text>
</comment>
<gene>
    <name evidence="3" type="ORF">GCM10012284_01760</name>
</gene>
<dbReference type="Gene3D" id="3.30.420.60">
    <property type="entry name" value="eRF1 domain 2"/>
    <property type="match status" value="1"/>
</dbReference>
<name>A0A8J3FK85_9ACTN</name>
<protein>
    <recommendedName>
        <fullName evidence="2">Actinobacteria/chloroflexi VLRF1 release factor domain-containing protein</fullName>
    </recommendedName>
</protein>
<dbReference type="Proteomes" id="UP000656042">
    <property type="component" value="Unassembled WGS sequence"/>
</dbReference>
<evidence type="ECO:0000256" key="1">
    <source>
        <dbReference type="SAM" id="MobiDB-lite"/>
    </source>
</evidence>
<reference evidence="3" key="2">
    <citation type="submission" date="2020-09" db="EMBL/GenBank/DDBJ databases">
        <authorList>
            <person name="Sun Q."/>
            <person name="Zhou Y."/>
        </authorList>
    </citation>
    <scope>NUCLEOTIDE SEQUENCE</scope>
    <source>
        <strain evidence="3">CGMCC 4.7299</strain>
    </source>
</reference>
<dbReference type="InterPro" id="IPR040783">
    <property type="entry name" value="VLRF1"/>
</dbReference>
<evidence type="ECO:0000313" key="3">
    <source>
        <dbReference type="EMBL" id="GGK71682.1"/>
    </source>
</evidence>
<dbReference type="NCBIfam" id="NF041024">
    <property type="entry name" value="acVLRF1_NCBI"/>
    <property type="match status" value="1"/>
</dbReference>
<proteinExistence type="predicted"/>
<accession>A0A8J3FK85</accession>
<reference evidence="3" key="1">
    <citation type="journal article" date="2014" name="Int. J. Syst. Evol. Microbiol.">
        <title>Complete genome sequence of Corynebacterium casei LMG S-19264T (=DSM 44701T), isolated from a smear-ripened cheese.</title>
        <authorList>
            <consortium name="US DOE Joint Genome Institute (JGI-PGF)"/>
            <person name="Walter F."/>
            <person name="Albersmeier A."/>
            <person name="Kalinowski J."/>
            <person name="Ruckert C."/>
        </authorList>
    </citation>
    <scope>NUCLEOTIDE SEQUENCE</scope>
    <source>
        <strain evidence="3">CGMCC 4.7299</strain>
    </source>
</reference>
<feature type="region of interest" description="Disordered" evidence="1">
    <location>
        <begin position="1"/>
        <end position="20"/>
    </location>
</feature>
<dbReference type="EMBL" id="BMMX01000001">
    <property type="protein sequence ID" value="GGK71682.1"/>
    <property type="molecule type" value="Genomic_DNA"/>
</dbReference>
<evidence type="ECO:0000313" key="4">
    <source>
        <dbReference type="Proteomes" id="UP000656042"/>
    </source>
</evidence>
<dbReference type="SUPFAM" id="SSF53137">
    <property type="entry name" value="Translational machinery components"/>
    <property type="match status" value="1"/>
</dbReference>
<organism evidence="3 4">
    <name type="scientific">Mangrovihabitans endophyticus</name>
    <dbReference type="NCBI Taxonomy" id="1751298"/>
    <lineage>
        <taxon>Bacteria</taxon>
        <taxon>Bacillati</taxon>
        <taxon>Actinomycetota</taxon>
        <taxon>Actinomycetes</taxon>
        <taxon>Micromonosporales</taxon>
        <taxon>Micromonosporaceae</taxon>
        <taxon>Mangrovihabitans</taxon>
    </lineage>
</organism>
<feature type="domain" description="Actinobacteria/chloroflexi VLRF1 release factor" evidence="2">
    <location>
        <begin position="86"/>
        <end position="217"/>
    </location>
</feature>
<dbReference type="AlphaFoldDB" id="A0A8J3FK85"/>
<evidence type="ECO:0000259" key="2">
    <source>
        <dbReference type="Pfam" id="PF18859"/>
    </source>
</evidence>
<sequence length="222" mass="23184">MGEGTDHDRGVTVKGRPAAGGGRWVDVAPDRLPRWLENFAVRHGAYRSEGLTVTAADGAVARFETPIGADPVDSVDDLVRTAARPRRLGLLLARKAAVAVGVADGSRLLASKVDTHYVQGRTAAGGWSQQRFARRRANQAKAAAAGGADVVARVLLPHADGLAALVTGGDRAAIDAILSAPHLSPLVLVRAARVLEVPEPRHAVLLAAIDQARAVPVLVRDP</sequence>
<keyword evidence="4" id="KW-1185">Reference proteome</keyword>